<dbReference type="InterPro" id="IPR037523">
    <property type="entry name" value="VOC_core"/>
</dbReference>
<dbReference type="Pfam" id="PF00903">
    <property type="entry name" value="Glyoxalase"/>
    <property type="match status" value="1"/>
</dbReference>
<evidence type="ECO:0000313" key="2">
    <source>
        <dbReference type="EMBL" id="SYX81735.1"/>
    </source>
</evidence>
<dbReference type="InterPro" id="IPR029068">
    <property type="entry name" value="Glyas_Bleomycin-R_OHBP_Dase"/>
</dbReference>
<keyword evidence="2" id="KW-0560">Oxidoreductase</keyword>
<sequence>MVPQRVSLLTIGAYHLPSLRAFYQRLGWAETEISSDEYAVFKTAGVILSLFPIEKLAEDAGVEVPKQTNVFRGVTFAINVDAPEQVDSTIEQIRLAGARILREPSDAFWGGRIAYFADPENNYWEVAWNPDSVFDERGAMLTF</sequence>
<keyword evidence="2" id="KW-0223">Dioxygenase</keyword>
<feature type="domain" description="VOC" evidence="1">
    <location>
        <begin position="5"/>
        <end position="129"/>
    </location>
</feature>
<organism evidence="2 3">
    <name type="scientific">Paenibacillus alvei</name>
    <name type="common">Bacillus alvei</name>
    <dbReference type="NCBI Taxonomy" id="44250"/>
    <lineage>
        <taxon>Bacteria</taxon>
        <taxon>Bacillati</taxon>
        <taxon>Bacillota</taxon>
        <taxon>Bacilli</taxon>
        <taxon>Bacillales</taxon>
        <taxon>Paenibacillaceae</taxon>
        <taxon>Paenibacillus</taxon>
    </lineage>
</organism>
<dbReference type="PROSITE" id="PS51819">
    <property type="entry name" value="VOC"/>
    <property type="match status" value="1"/>
</dbReference>
<proteinExistence type="predicted"/>
<dbReference type="Gene3D" id="3.10.180.10">
    <property type="entry name" value="2,3-Dihydroxybiphenyl 1,2-Dioxygenase, domain 1"/>
    <property type="match status" value="1"/>
</dbReference>
<dbReference type="RefSeq" id="WP_138184325.1">
    <property type="nucleotide sequence ID" value="NZ_LS992241.1"/>
</dbReference>
<dbReference type="PANTHER" id="PTHR36503">
    <property type="entry name" value="BLR2520 PROTEIN"/>
    <property type="match status" value="1"/>
</dbReference>
<protein>
    <submittedName>
        <fullName evidence="2">Glyoxalase/bleomycin resistance protein/dioxygenase</fullName>
    </submittedName>
</protein>
<gene>
    <name evidence="2" type="ORF">PBLR_10154</name>
</gene>
<dbReference type="SUPFAM" id="SSF54593">
    <property type="entry name" value="Glyoxalase/Bleomycin resistance protein/Dihydroxybiphenyl dioxygenase"/>
    <property type="match status" value="1"/>
</dbReference>
<dbReference type="PANTHER" id="PTHR36503:SF1">
    <property type="entry name" value="BLR2520 PROTEIN"/>
    <property type="match status" value="1"/>
</dbReference>
<dbReference type="InterPro" id="IPR004360">
    <property type="entry name" value="Glyas_Fos-R_dOase_dom"/>
</dbReference>
<reference evidence="3" key="1">
    <citation type="submission" date="2018-08" db="EMBL/GenBank/DDBJ databases">
        <authorList>
            <person name="Chevrot R."/>
        </authorList>
    </citation>
    <scope>NUCLEOTIDE SEQUENCE [LARGE SCALE GENOMIC DNA]</scope>
</reference>
<dbReference type="GO" id="GO:0051213">
    <property type="term" value="F:dioxygenase activity"/>
    <property type="evidence" value="ECO:0007669"/>
    <property type="project" value="UniProtKB-KW"/>
</dbReference>
<evidence type="ECO:0000259" key="1">
    <source>
        <dbReference type="PROSITE" id="PS51819"/>
    </source>
</evidence>
<dbReference type="Proteomes" id="UP000304148">
    <property type="component" value="Chromosome"/>
</dbReference>
<evidence type="ECO:0000313" key="3">
    <source>
        <dbReference type="Proteomes" id="UP000304148"/>
    </source>
</evidence>
<accession>A0A383R3N0</accession>
<dbReference type="EMBL" id="LS992241">
    <property type="protein sequence ID" value="SYX81735.1"/>
    <property type="molecule type" value="Genomic_DNA"/>
</dbReference>
<name>A0A383R3N0_PAEAL</name>
<dbReference type="AlphaFoldDB" id="A0A383R3N0"/>